<dbReference type="Proteomes" id="UP000019184">
    <property type="component" value="Unassembled WGS sequence"/>
</dbReference>
<evidence type="ECO:0000256" key="7">
    <source>
        <dbReference type="SAM" id="Phobius"/>
    </source>
</evidence>
<sequence>MLKILLALIGFLTLVAGLELAANYAMYYDLEPENRQRLSAMLSSRVELLLELGVLRMVILGIAFVIAHQIYVKGSLKIAEGIRIILNANRSHRIEAAGPSEIRSLAQATNALAEYSETLALDFETKIIQAKSSVEAEKNRLAALMSELSQGVLVCNIDGRILLYNERARQVFGNPANGRSAGSIVLIGLGRSIFTLIDRSVLAHELESIQARLKKNDAELNSQFVITTPSGQLIRVRMAPVLSNAAPPANPAMTVSGFVMTLENITHTFDLDSTRDMLLQSFTEGSRAALANIRAAVETLMSYPNCEQRDRFIQVISEEVHALSGKLDQTTTDYADSLKTRWPLEEMLGADIIAAARRRIESRLGLTTLSATENFDESIWIKADSYTLVQALTYLAGRLKQEHEIREIRFNLARHGRIVELDLLWSGPILSQQTLDDWEMDPMRIGGEDSPLTLHDVTERHAAEIVFIAEKESQHTFFRFLLPVAKPVRPSRDTPMRYGESRPAFYDFDLFQQTAAATEFDHVALTDLTYTVMDTETTGLDPSAGDEIISIGAVRIVNSRLLRYETYEQLVDPKRPIAAVSEAIHGISNQMLRGQPVIDEVLPQFHEYCADTVLVGHNAAFDLRFLQLKEARTGIRFTQPVLDTLLLSEVLHPHQESHALEAIAERLGVTIVARHTALGDALVTGEIFLRMIPLLAAHGIHTLRDARQAAEKIYTRVEY</sequence>
<keyword evidence="7" id="KW-0812">Transmembrane</keyword>
<dbReference type="AlphaFoldDB" id="A0A7U7J4K6"/>
<comment type="function">
    <text evidence="4">DNA polymerase III is a complex, multichain enzyme responsible for most of the replicative synthesis in bacteria. The epsilon subunit contain the editing function and is a proofreading 3'-5' exonuclease.</text>
</comment>
<dbReference type="InterPro" id="IPR036397">
    <property type="entry name" value="RNaseH_sf"/>
</dbReference>
<proteinExistence type="predicted"/>
<evidence type="ECO:0000256" key="5">
    <source>
        <dbReference type="ARBA" id="ARBA00026073"/>
    </source>
</evidence>
<evidence type="ECO:0000256" key="1">
    <source>
        <dbReference type="ARBA" id="ARBA00012417"/>
    </source>
</evidence>
<dbReference type="FunFam" id="3.30.420.10:FF:000045">
    <property type="entry name" value="3'-5' exonuclease DinG"/>
    <property type="match status" value="1"/>
</dbReference>
<dbReference type="NCBIfam" id="TIGR00573">
    <property type="entry name" value="dnaq"/>
    <property type="match status" value="1"/>
</dbReference>
<dbReference type="InterPro" id="IPR000014">
    <property type="entry name" value="PAS"/>
</dbReference>
<keyword evidence="7" id="KW-0472">Membrane</keyword>
<keyword evidence="9" id="KW-0548">Nucleotidyltransferase</keyword>
<evidence type="ECO:0000256" key="4">
    <source>
        <dbReference type="ARBA" id="ARBA00025483"/>
    </source>
</evidence>
<dbReference type="PANTHER" id="PTHR30231">
    <property type="entry name" value="DNA POLYMERASE III SUBUNIT EPSILON"/>
    <property type="match status" value="1"/>
</dbReference>
<dbReference type="InterPro" id="IPR035965">
    <property type="entry name" value="PAS-like_dom_sf"/>
</dbReference>
<dbReference type="PROSITE" id="PS50112">
    <property type="entry name" value="PAS"/>
    <property type="match status" value="1"/>
</dbReference>
<feature type="transmembrane region" description="Helical" evidence="7">
    <location>
        <begin position="48"/>
        <end position="67"/>
    </location>
</feature>
<dbReference type="GO" id="GO:0005829">
    <property type="term" value="C:cytosol"/>
    <property type="evidence" value="ECO:0007669"/>
    <property type="project" value="TreeGrafter"/>
</dbReference>
<dbReference type="PANTHER" id="PTHR30231:SF41">
    <property type="entry name" value="DNA POLYMERASE III SUBUNIT EPSILON"/>
    <property type="match status" value="1"/>
</dbReference>
<dbReference type="CDD" id="cd06127">
    <property type="entry name" value="DEDDh"/>
    <property type="match status" value="1"/>
</dbReference>
<dbReference type="SMART" id="SM00479">
    <property type="entry name" value="EXOIII"/>
    <property type="match status" value="1"/>
</dbReference>
<dbReference type="RefSeq" id="WP_034436275.1">
    <property type="nucleotide sequence ID" value="NZ_CBTK010000298.1"/>
</dbReference>
<dbReference type="GO" id="GO:0003887">
    <property type="term" value="F:DNA-directed DNA polymerase activity"/>
    <property type="evidence" value="ECO:0007669"/>
    <property type="project" value="UniProtKB-EC"/>
</dbReference>
<dbReference type="GO" id="GO:0045004">
    <property type="term" value="P:DNA replication proofreading"/>
    <property type="evidence" value="ECO:0007669"/>
    <property type="project" value="TreeGrafter"/>
</dbReference>
<evidence type="ECO:0000256" key="2">
    <source>
        <dbReference type="ARBA" id="ARBA00022722"/>
    </source>
</evidence>
<feature type="domain" description="PAS" evidence="8">
    <location>
        <begin position="137"/>
        <end position="173"/>
    </location>
</feature>
<dbReference type="Pfam" id="PF00929">
    <property type="entry name" value="RNase_T"/>
    <property type="match status" value="1"/>
</dbReference>
<dbReference type="InterPro" id="IPR013520">
    <property type="entry name" value="Ribonucl_H"/>
</dbReference>
<keyword evidence="3" id="KW-0378">Hydrolase</keyword>
<accession>A0A7U7J4K6</accession>
<comment type="caution">
    <text evidence="9">The sequence shown here is derived from an EMBL/GenBank/DDBJ whole genome shotgun (WGS) entry which is preliminary data.</text>
</comment>
<keyword evidence="2" id="KW-0540">Nuclease</keyword>
<evidence type="ECO:0000256" key="3">
    <source>
        <dbReference type="ARBA" id="ARBA00022839"/>
    </source>
</evidence>
<dbReference type="GO" id="GO:0008408">
    <property type="term" value="F:3'-5' exonuclease activity"/>
    <property type="evidence" value="ECO:0007669"/>
    <property type="project" value="TreeGrafter"/>
</dbReference>
<evidence type="ECO:0000259" key="8">
    <source>
        <dbReference type="PROSITE" id="PS50112"/>
    </source>
</evidence>
<dbReference type="InterPro" id="IPR012337">
    <property type="entry name" value="RNaseH-like_sf"/>
</dbReference>
<dbReference type="SUPFAM" id="SSF53098">
    <property type="entry name" value="Ribonuclease H-like"/>
    <property type="match status" value="1"/>
</dbReference>
<comment type="subunit">
    <text evidence="5">DNA polymerase III contains a core (composed of alpha, epsilon and theta chains) that associates with a tau subunit. This core dimerizes to form the POLIII' complex. PolIII' associates with the gamma complex (composed of gamma, delta, delta', psi and chi chains) and with the beta chain to form the complete DNA polymerase III complex.</text>
</comment>
<protein>
    <recommendedName>
        <fullName evidence="1">DNA-directed DNA polymerase</fullName>
        <ecNumber evidence="1">2.7.7.7</ecNumber>
    </recommendedName>
</protein>
<comment type="catalytic activity">
    <reaction evidence="6">
        <text>DNA(n) + a 2'-deoxyribonucleoside 5'-triphosphate = DNA(n+1) + diphosphate</text>
        <dbReference type="Rhea" id="RHEA:22508"/>
        <dbReference type="Rhea" id="RHEA-COMP:17339"/>
        <dbReference type="Rhea" id="RHEA-COMP:17340"/>
        <dbReference type="ChEBI" id="CHEBI:33019"/>
        <dbReference type="ChEBI" id="CHEBI:61560"/>
        <dbReference type="ChEBI" id="CHEBI:173112"/>
        <dbReference type="EC" id="2.7.7.7"/>
    </reaction>
</comment>
<reference evidence="9 10" key="1">
    <citation type="journal article" date="2014" name="ISME J.">
        <title>Candidatus Competibacter-lineage genomes retrieved from metagenomes reveal functional metabolic diversity.</title>
        <authorList>
            <person name="McIlroy S.J."/>
            <person name="Albertsen M."/>
            <person name="Andresen E.K."/>
            <person name="Saunders A.M."/>
            <person name="Kristiansen R."/>
            <person name="Stokholm-Bjerregaard M."/>
            <person name="Nielsen K.L."/>
            <person name="Nielsen P.H."/>
        </authorList>
    </citation>
    <scope>NUCLEOTIDE SEQUENCE [LARGE SCALE GENOMIC DNA]</scope>
    <source>
        <strain evidence="9 10">Run_B_J11</strain>
    </source>
</reference>
<dbReference type="Gene3D" id="3.30.450.20">
    <property type="entry name" value="PAS domain"/>
    <property type="match status" value="1"/>
</dbReference>
<keyword evidence="10" id="KW-1185">Reference proteome</keyword>
<evidence type="ECO:0000313" key="10">
    <source>
        <dbReference type="Proteomes" id="UP000019184"/>
    </source>
</evidence>
<name>A0A7U7J4K6_9GAMM</name>
<organism evidence="9 10">
    <name type="scientific">Candidatus Contendobacter odensis Run_B_J11</name>
    <dbReference type="NCBI Taxonomy" id="1400861"/>
    <lineage>
        <taxon>Bacteria</taxon>
        <taxon>Pseudomonadati</taxon>
        <taxon>Pseudomonadota</taxon>
        <taxon>Gammaproteobacteria</taxon>
        <taxon>Candidatus Competibacteraceae</taxon>
        <taxon>Candidatus Contendibacter</taxon>
    </lineage>
</organism>
<dbReference type="GO" id="GO:0003677">
    <property type="term" value="F:DNA binding"/>
    <property type="evidence" value="ECO:0007669"/>
    <property type="project" value="InterPro"/>
</dbReference>
<evidence type="ECO:0000313" key="9">
    <source>
        <dbReference type="EMBL" id="CDH47378.1"/>
    </source>
</evidence>
<dbReference type="InterPro" id="IPR006054">
    <property type="entry name" value="DnaQ"/>
</dbReference>
<dbReference type="CDD" id="cd00130">
    <property type="entry name" value="PAS"/>
    <property type="match status" value="1"/>
</dbReference>
<dbReference type="SUPFAM" id="SSF55785">
    <property type="entry name" value="PYP-like sensor domain (PAS domain)"/>
    <property type="match status" value="1"/>
</dbReference>
<dbReference type="EMBL" id="CBTK010000298">
    <property type="protein sequence ID" value="CDH47378.1"/>
    <property type="molecule type" value="Genomic_DNA"/>
</dbReference>
<evidence type="ECO:0000256" key="6">
    <source>
        <dbReference type="ARBA" id="ARBA00049244"/>
    </source>
</evidence>
<keyword evidence="3" id="KW-0269">Exonuclease</keyword>
<dbReference type="Gene3D" id="3.30.420.10">
    <property type="entry name" value="Ribonuclease H-like superfamily/Ribonuclease H"/>
    <property type="match status" value="1"/>
</dbReference>
<keyword evidence="7" id="KW-1133">Transmembrane helix</keyword>
<dbReference type="EC" id="2.7.7.7" evidence="1"/>
<keyword evidence="9" id="KW-0808">Transferase</keyword>
<gene>
    <name evidence="9" type="ORF">BN874_80068</name>
</gene>